<dbReference type="PANTHER" id="PTHR30023:SF0">
    <property type="entry name" value="PENICILLIN-SENSITIVE CARBOXYPEPTIDASE A"/>
    <property type="match status" value="1"/>
</dbReference>
<feature type="region of interest" description="Disordered" evidence="3">
    <location>
        <begin position="43"/>
        <end position="108"/>
    </location>
</feature>
<comment type="caution">
    <text evidence="4">The sequence shown here is derived from an EMBL/GenBank/DDBJ whole genome shotgun (WGS) entry which is preliminary data.</text>
</comment>
<accession>A0ABP7EG93</accession>
<evidence type="ECO:0000313" key="5">
    <source>
        <dbReference type="Proteomes" id="UP001500051"/>
    </source>
</evidence>
<dbReference type="Gene3D" id="3.40.710.10">
    <property type="entry name" value="DD-peptidase/beta-lactamase superfamily"/>
    <property type="match status" value="2"/>
</dbReference>
<dbReference type="InterPro" id="IPR000667">
    <property type="entry name" value="Peptidase_S13"/>
</dbReference>
<reference evidence="5" key="1">
    <citation type="journal article" date="2019" name="Int. J. Syst. Evol. Microbiol.">
        <title>The Global Catalogue of Microorganisms (GCM) 10K type strain sequencing project: providing services to taxonomists for standard genome sequencing and annotation.</title>
        <authorList>
            <consortium name="The Broad Institute Genomics Platform"/>
            <consortium name="The Broad Institute Genome Sequencing Center for Infectious Disease"/>
            <person name="Wu L."/>
            <person name="Ma J."/>
        </authorList>
    </citation>
    <scope>NUCLEOTIDE SEQUENCE [LARGE SCALE GENOMIC DNA]</scope>
    <source>
        <strain evidence="5">JCM 16548</strain>
    </source>
</reference>
<dbReference type="PANTHER" id="PTHR30023">
    <property type="entry name" value="D-ALANYL-D-ALANINE CARBOXYPEPTIDASE"/>
    <property type="match status" value="1"/>
</dbReference>
<evidence type="ECO:0000256" key="3">
    <source>
        <dbReference type="SAM" id="MobiDB-lite"/>
    </source>
</evidence>
<name>A0ABP7EG93_9ACTN</name>
<keyword evidence="5" id="KW-1185">Reference proteome</keyword>
<dbReference type="Pfam" id="PF02113">
    <property type="entry name" value="Peptidase_S13"/>
    <property type="match status" value="2"/>
</dbReference>
<dbReference type="InterPro" id="IPR012338">
    <property type="entry name" value="Beta-lactam/transpept-like"/>
</dbReference>
<keyword evidence="2" id="KW-0378">Hydrolase</keyword>
<comment type="similarity">
    <text evidence="1">Belongs to the peptidase S13 family.</text>
</comment>
<protein>
    <recommendedName>
        <fullName evidence="6">D-alanyl-D-alanine carboxypeptidase / D-alanyl-D-alanine-endopeptidase (Penicillin-binding protein 4)</fullName>
    </recommendedName>
</protein>
<evidence type="ECO:0008006" key="6">
    <source>
        <dbReference type="Google" id="ProtNLM"/>
    </source>
</evidence>
<proteinExistence type="inferred from homology"/>
<evidence type="ECO:0000256" key="2">
    <source>
        <dbReference type="ARBA" id="ARBA00022801"/>
    </source>
</evidence>
<dbReference type="NCBIfam" id="TIGR00666">
    <property type="entry name" value="PBP4"/>
    <property type="match status" value="1"/>
</dbReference>
<organism evidence="4 5">
    <name type="scientific">Microlunatus aurantiacus</name>
    <dbReference type="NCBI Taxonomy" id="446786"/>
    <lineage>
        <taxon>Bacteria</taxon>
        <taxon>Bacillati</taxon>
        <taxon>Actinomycetota</taxon>
        <taxon>Actinomycetes</taxon>
        <taxon>Propionibacteriales</taxon>
        <taxon>Propionibacteriaceae</taxon>
        <taxon>Microlunatus</taxon>
    </lineage>
</organism>
<gene>
    <name evidence="4" type="ORF">GCM10022204_43020</name>
</gene>
<sequence length="500" mass="50707">MGEVRANVSLKRLVVAVVALVVISAAALGLISGALGTGFSADSSVGRENGPSGTPGGPPSGAATDSPPPSPDSDAPSPGVSNTTPAPFPTELPRSVLQPAPPGDRPEAATVAARIRSVSRAGVGGVYSGSVVDVGTGKTLFAHRAEAAEIPASVNKLLTSAAVLSMLGPEHRFTTSVVASGKKQIILVGGGDPYLATRTTASTYPARASVADLAKKTAAALKKAKRTSVTLGYDAGLFAGPAWNPTWPSGYGDQVTPTSALWVDEGRLAGGSPGPRTSDPAGQAAKAFAAALRRQGIKVTDVAEADAAKGDPRIAAVSSMPLERIVEQVLMSSDNDGAEVLFRQVALAGGRSGSIIEGRRQIKVTLTELGAWHPDTVVRDGSGLSRDNRIGANTLSRLLRLAATGDHAQLRALITGLPVAGVEGSLKGRFSADDTVAARGMVRGKTGTLRQVHSLAGFLRTTDGTLVAYAFITNGATGEFAAKTWLDRVAASVAGCGCSG</sequence>
<dbReference type="PRINTS" id="PR00922">
    <property type="entry name" value="DADACBPTASE3"/>
</dbReference>
<dbReference type="EMBL" id="BAAAYX010000026">
    <property type="protein sequence ID" value="GAA3718423.1"/>
    <property type="molecule type" value="Genomic_DNA"/>
</dbReference>
<evidence type="ECO:0000313" key="4">
    <source>
        <dbReference type="EMBL" id="GAA3718423.1"/>
    </source>
</evidence>
<dbReference type="SUPFAM" id="SSF56601">
    <property type="entry name" value="beta-lactamase/transpeptidase-like"/>
    <property type="match status" value="1"/>
</dbReference>
<dbReference type="Proteomes" id="UP001500051">
    <property type="component" value="Unassembled WGS sequence"/>
</dbReference>
<evidence type="ECO:0000256" key="1">
    <source>
        <dbReference type="ARBA" id="ARBA00006096"/>
    </source>
</evidence>